<gene>
    <name evidence="11" type="ORF">EXM65_02425</name>
</gene>
<proteinExistence type="predicted"/>
<dbReference type="InterPro" id="IPR050555">
    <property type="entry name" value="Bact_Solute-Bind_Prot2"/>
</dbReference>
<dbReference type="Pfam" id="PF13407">
    <property type="entry name" value="Peripla_BP_4"/>
    <property type="match status" value="1"/>
</dbReference>
<evidence type="ECO:0000256" key="6">
    <source>
        <dbReference type="ARBA" id="ARBA00022764"/>
    </source>
</evidence>
<dbReference type="InterPro" id="IPR044085">
    <property type="entry name" value="MglB-like_PBP1"/>
</dbReference>
<dbReference type="PANTHER" id="PTHR30036:SF2">
    <property type="entry name" value="D-GALACTOSE_METHYL-GALACTOSIDE BINDING PERIPLASMIC PROTEIN MGLB"/>
    <property type="match status" value="1"/>
</dbReference>
<evidence type="ECO:0000256" key="7">
    <source>
        <dbReference type="ARBA" id="ARBA00022837"/>
    </source>
</evidence>
<evidence type="ECO:0000256" key="9">
    <source>
        <dbReference type="ARBA" id="ARBA00034344"/>
    </source>
</evidence>
<reference evidence="11 12" key="1">
    <citation type="submission" date="2019-02" db="EMBL/GenBank/DDBJ databases">
        <title>Genome sequencing of Clostridium botulinum clinical isolates.</title>
        <authorList>
            <person name="Brunt J."/>
            <person name="Van Vliet A.H.M."/>
            <person name="Stringer S.C."/>
            <person name="Grant K.A."/>
            <person name="Carter A.C."/>
            <person name="Peck M.W."/>
        </authorList>
    </citation>
    <scope>NUCLEOTIDE SEQUENCE [LARGE SCALE GENOMIC DNA]</scope>
    <source>
        <strain evidence="11 12">H113700579</strain>
    </source>
</reference>
<dbReference type="GO" id="GO:0046872">
    <property type="term" value="F:metal ion binding"/>
    <property type="evidence" value="ECO:0007669"/>
    <property type="project" value="UniProtKB-KW"/>
</dbReference>
<dbReference type="Proteomes" id="UP000472355">
    <property type="component" value="Unassembled WGS sequence"/>
</dbReference>
<dbReference type="InterPro" id="IPR025997">
    <property type="entry name" value="SBP_2_dom"/>
</dbReference>
<protein>
    <recommendedName>
        <fullName evidence="9">D-galactose/methyl-galactoside binding periplasmic protein MglB</fullName>
    </recommendedName>
</protein>
<keyword evidence="4" id="KW-0479">Metal-binding</keyword>
<organism evidence="11 12">
    <name type="scientific">Clostridium botulinum</name>
    <dbReference type="NCBI Taxonomy" id="1491"/>
    <lineage>
        <taxon>Bacteria</taxon>
        <taxon>Bacillati</taxon>
        <taxon>Bacillota</taxon>
        <taxon>Clostridia</taxon>
        <taxon>Eubacteriales</taxon>
        <taxon>Clostridiaceae</taxon>
        <taxon>Clostridium</taxon>
    </lineage>
</organism>
<feature type="domain" description="Periplasmic binding protein" evidence="10">
    <location>
        <begin position="39"/>
        <end position="316"/>
    </location>
</feature>
<dbReference type="AlphaFoldDB" id="A0A6M0SP07"/>
<evidence type="ECO:0000259" key="10">
    <source>
        <dbReference type="Pfam" id="PF13407"/>
    </source>
</evidence>
<evidence type="ECO:0000256" key="4">
    <source>
        <dbReference type="ARBA" id="ARBA00022723"/>
    </source>
</evidence>
<sequence>MKTLKKVLLFVIVMMLIIYNPKSSIIASTNIVVKKPVKIGVFLHSYDEYLSLIKQSLEKIQQENKDEVEFTFFNAKENQSIQNESINDALEKDFDAFIINLHTINLNEVGDILSKVIKSNKPLILLGEPDEDLIDFIKYNGVFIASSGKDSGSLEGKIIADEWKNNKENIDRNYDNTLQYIVLQGRIGDPIVEQRTKYAISTLKKAGIKTEELASVDGEWNKDLAKKAIESLFLIYGNRIEAIISNNDEMALGAIEALQKYGYNNGNESMHIMVVGIDGIDKAKDLIEKGFMTGTVIQDPYAQAEALYKVSMNLVSEKYPLENTDYKFDDTGSVIRLPYKEYKKE</sequence>
<name>A0A6M0SP07_CLOBO</name>
<keyword evidence="2" id="KW-0813">Transport</keyword>
<evidence type="ECO:0000256" key="5">
    <source>
        <dbReference type="ARBA" id="ARBA00022729"/>
    </source>
</evidence>
<dbReference type="GO" id="GO:0030288">
    <property type="term" value="C:outer membrane-bounded periplasmic space"/>
    <property type="evidence" value="ECO:0007669"/>
    <property type="project" value="TreeGrafter"/>
</dbReference>
<evidence type="ECO:0000256" key="8">
    <source>
        <dbReference type="ARBA" id="ARBA00034323"/>
    </source>
</evidence>
<evidence type="ECO:0000256" key="3">
    <source>
        <dbReference type="ARBA" id="ARBA00022597"/>
    </source>
</evidence>
<evidence type="ECO:0000256" key="2">
    <source>
        <dbReference type="ARBA" id="ARBA00022448"/>
    </source>
</evidence>
<keyword evidence="5" id="KW-0732">Signal</keyword>
<dbReference type="PANTHER" id="PTHR30036">
    <property type="entry name" value="D-XYLOSE-BINDING PERIPLASMIC PROTEIN"/>
    <property type="match status" value="1"/>
</dbReference>
<accession>A0A6M0SP07</accession>
<evidence type="ECO:0000313" key="11">
    <source>
        <dbReference type="EMBL" id="NFA41465.1"/>
    </source>
</evidence>
<evidence type="ECO:0000256" key="1">
    <source>
        <dbReference type="ARBA" id="ARBA00004196"/>
    </source>
</evidence>
<dbReference type="Gene3D" id="3.40.50.2300">
    <property type="match status" value="2"/>
</dbReference>
<comment type="subcellular location">
    <subcellularLocation>
        <location evidence="1">Cell envelope</location>
    </subcellularLocation>
</comment>
<dbReference type="CDD" id="cd01539">
    <property type="entry name" value="PBP1_GGBP"/>
    <property type="match status" value="1"/>
</dbReference>
<dbReference type="GO" id="GO:0030246">
    <property type="term" value="F:carbohydrate binding"/>
    <property type="evidence" value="ECO:0007669"/>
    <property type="project" value="InterPro"/>
</dbReference>
<comment type="caution">
    <text evidence="11">The sequence shown here is derived from an EMBL/GenBank/DDBJ whole genome shotgun (WGS) entry which is preliminary data.</text>
</comment>
<comment type="subunit">
    <text evidence="8">The ABC transporter complex is composed of one ATP-binding protein (MglA), two transmembrane proteins (MglC) and a solute-binding protein (MglB).</text>
</comment>
<keyword evidence="6" id="KW-0574">Periplasm</keyword>
<dbReference type="InterPro" id="IPR028082">
    <property type="entry name" value="Peripla_BP_I"/>
</dbReference>
<keyword evidence="7" id="KW-0106">Calcium</keyword>
<keyword evidence="3" id="KW-0762">Sugar transport</keyword>
<dbReference type="SUPFAM" id="SSF53822">
    <property type="entry name" value="Periplasmic binding protein-like I"/>
    <property type="match status" value="1"/>
</dbReference>
<evidence type="ECO:0000313" key="12">
    <source>
        <dbReference type="Proteomes" id="UP000472355"/>
    </source>
</evidence>
<dbReference type="EMBL" id="SGKU01000004">
    <property type="protein sequence ID" value="NFA41465.1"/>
    <property type="molecule type" value="Genomic_DNA"/>
</dbReference>